<dbReference type="AlphaFoldDB" id="A0A7G6YBB3"/>
<evidence type="ECO:0000313" key="1">
    <source>
        <dbReference type="EMBL" id="QNE35778.1"/>
    </source>
</evidence>
<evidence type="ECO:0000313" key="2">
    <source>
        <dbReference type="Proteomes" id="UP000515511"/>
    </source>
</evidence>
<gene>
    <name evidence="1" type="ORF">F1C12_12000</name>
</gene>
<accession>A0A7G6YBB3</accession>
<proteinExistence type="predicted"/>
<sequence length="228" mass="25925">MDPHTIPAFAASLSEPRFRRYLNRYDGHHRLAIRLYAWNIEVSTAFWGPIGVLEIMLRNSIHDALRHGRSDDWWYDGVNLAQREASVLQATINRLFDRTGREPTPDQVVGASTFGFWVGLTGPGVSRDRRLSYETALWQPRLRHAFGNLGGVSRKELHAQLDGIRKFRNRIAHHEPIYTMNLTSMRDKIIQCAGYIDAEVSGYIAGSHRIDDALARQRDVLTSGSCVI</sequence>
<dbReference type="RefSeq" id="WP_185275243.1">
    <property type="nucleotide sequence ID" value="NZ_CP043641.1"/>
</dbReference>
<organism evidence="1 2">
    <name type="scientific">Leifsonia shinshuensis</name>
    <dbReference type="NCBI Taxonomy" id="150026"/>
    <lineage>
        <taxon>Bacteria</taxon>
        <taxon>Bacillati</taxon>
        <taxon>Actinomycetota</taxon>
        <taxon>Actinomycetes</taxon>
        <taxon>Micrococcales</taxon>
        <taxon>Microbacteriaceae</taxon>
        <taxon>Leifsonia</taxon>
    </lineage>
</organism>
<reference evidence="2" key="1">
    <citation type="submission" date="2019-09" db="EMBL/GenBank/DDBJ databases">
        <title>Antimicrobial potential of Antarctic Bacteria.</title>
        <authorList>
            <person name="Benaud N."/>
            <person name="Edwards R.J."/>
            <person name="Ferrari B.C."/>
        </authorList>
    </citation>
    <scope>NUCLEOTIDE SEQUENCE [LARGE SCALE GENOMIC DNA]</scope>
    <source>
        <strain evidence="2">INR9</strain>
    </source>
</reference>
<dbReference type="EMBL" id="CP043641">
    <property type="protein sequence ID" value="QNE35778.1"/>
    <property type="molecule type" value="Genomic_DNA"/>
</dbReference>
<protein>
    <submittedName>
        <fullName evidence="1">Abi family protein</fullName>
    </submittedName>
</protein>
<dbReference type="Proteomes" id="UP000515511">
    <property type="component" value="Chromosome"/>
</dbReference>
<dbReference type="KEGG" id="lse:F1C12_12000"/>
<name>A0A7G6YBB3_9MICO</name>